<feature type="region of interest" description="Disordered" evidence="1">
    <location>
        <begin position="1"/>
        <end position="20"/>
    </location>
</feature>
<evidence type="ECO:0000256" key="1">
    <source>
        <dbReference type="SAM" id="MobiDB-lite"/>
    </source>
</evidence>
<name>A0A5J6N1A3_9PROT</name>
<dbReference type="KEGG" id="hadh:FRZ61_35570"/>
<dbReference type="Proteomes" id="UP000325797">
    <property type="component" value="Chromosome"/>
</dbReference>
<reference evidence="2 3" key="1">
    <citation type="submission" date="2019-08" db="EMBL/GenBank/DDBJ databases">
        <title>Hyperibacter terrae gen. nov., sp. nov. and Hyperibacter viscosus sp. nov., two new members in the family Rhodospirillaceae isolated from the rhizosphere of Hypericum perforatum.</title>
        <authorList>
            <person name="Noviana Z."/>
        </authorList>
    </citation>
    <scope>NUCLEOTIDE SEQUENCE [LARGE SCALE GENOMIC DNA]</scope>
    <source>
        <strain evidence="2 3">R5959</strain>
    </source>
</reference>
<protein>
    <submittedName>
        <fullName evidence="2">Uncharacterized protein</fullName>
    </submittedName>
</protein>
<evidence type="ECO:0000313" key="3">
    <source>
        <dbReference type="Proteomes" id="UP000325797"/>
    </source>
</evidence>
<dbReference type="AlphaFoldDB" id="A0A5J6N1A3"/>
<feature type="compositionally biased region" description="Low complexity" evidence="1">
    <location>
        <begin position="1"/>
        <end position="11"/>
    </location>
</feature>
<keyword evidence="3" id="KW-1185">Reference proteome</keyword>
<proteinExistence type="predicted"/>
<gene>
    <name evidence="2" type="ORF">FRZ61_35570</name>
</gene>
<feature type="compositionally biased region" description="Basic and acidic residues" evidence="1">
    <location>
        <begin position="33"/>
        <end position="47"/>
    </location>
</feature>
<organism evidence="2 3">
    <name type="scientific">Hypericibacter adhaerens</name>
    <dbReference type="NCBI Taxonomy" id="2602016"/>
    <lineage>
        <taxon>Bacteria</taxon>
        <taxon>Pseudomonadati</taxon>
        <taxon>Pseudomonadota</taxon>
        <taxon>Alphaproteobacteria</taxon>
        <taxon>Rhodospirillales</taxon>
        <taxon>Dongiaceae</taxon>
        <taxon>Hypericibacter</taxon>
    </lineage>
</organism>
<dbReference type="EMBL" id="CP042582">
    <property type="protein sequence ID" value="QEX23619.1"/>
    <property type="molecule type" value="Genomic_DNA"/>
</dbReference>
<evidence type="ECO:0000313" key="2">
    <source>
        <dbReference type="EMBL" id="QEX23619.1"/>
    </source>
</evidence>
<accession>A0A5J6N1A3</accession>
<feature type="region of interest" description="Disordered" evidence="1">
    <location>
        <begin position="33"/>
        <end position="68"/>
    </location>
</feature>
<sequence>MTAAAPTTTPPSTNSARRCQRAEWTFRRRVWREESRDKAEAVERSERNGYLGPIPGSIQPGSARATSR</sequence>